<feature type="compositionally biased region" description="Low complexity" evidence="1">
    <location>
        <begin position="40"/>
        <end position="52"/>
    </location>
</feature>
<protein>
    <submittedName>
        <fullName evidence="2">Uncharacterized protein</fullName>
    </submittedName>
</protein>
<dbReference type="Proteomes" id="UP000509241">
    <property type="component" value="Chromosome"/>
</dbReference>
<dbReference type="KEGG" id="haly:HYG82_16020"/>
<organism evidence="2 3">
    <name type="scientific">Natrinema halophilum</name>
    <dbReference type="NCBI Taxonomy" id="1699371"/>
    <lineage>
        <taxon>Archaea</taxon>
        <taxon>Methanobacteriati</taxon>
        <taxon>Methanobacteriota</taxon>
        <taxon>Stenosarchaea group</taxon>
        <taxon>Halobacteria</taxon>
        <taxon>Halobacteriales</taxon>
        <taxon>Natrialbaceae</taxon>
        <taxon>Natrinema</taxon>
    </lineage>
</organism>
<keyword evidence="3" id="KW-1185">Reference proteome</keyword>
<reference evidence="2 3" key="1">
    <citation type="submission" date="2020-07" db="EMBL/GenBank/DDBJ databases">
        <authorList>
            <person name="Cui H."/>
        </authorList>
    </citation>
    <scope>NUCLEOTIDE SEQUENCE [LARGE SCALE GENOMIC DNA]</scope>
    <source>
        <strain evidence="2 3">YPL8</strain>
    </source>
</reference>
<dbReference type="EMBL" id="CP058601">
    <property type="protein sequence ID" value="QLG50245.1"/>
    <property type="molecule type" value="Genomic_DNA"/>
</dbReference>
<sequence length="58" mass="6528">MSARDRHQSLRSEQLEREAKRQTRLLAEAKAFAGPDFDDSTFTTTDTQATDSNPEVEA</sequence>
<evidence type="ECO:0000256" key="1">
    <source>
        <dbReference type="SAM" id="MobiDB-lite"/>
    </source>
</evidence>
<dbReference type="AlphaFoldDB" id="A0A7D5L3J0"/>
<evidence type="ECO:0000313" key="3">
    <source>
        <dbReference type="Proteomes" id="UP000509241"/>
    </source>
</evidence>
<proteinExistence type="predicted"/>
<name>A0A7D5L3J0_9EURY</name>
<dbReference type="GeneID" id="56034829"/>
<gene>
    <name evidence="2" type="ORF">HYG82_16020</name>
</gene>
<feature type="region of interest" description="Disordered" evidence="1">
    <location>
        <begin position="1"/>
        <end position="58"/>
    </location>
</feature>
<evidence type="ECO:0000313" key="2">
    <source>
        <dbReference type="EMBL" id="QLG50245.1"/>
    </source>
</evidence>
<accession>A0A7D5L3J0</accession>
<dbReference type="RefSeq" id="WP_179262566.1">
    <property type="nucleotide sequence ID" value="NZ_CP058601.1"/>
</dbReference>
<feature type="compositionally biased region" description="Basic and acidic residues" evidence="1">
    <location>
        <begin position="1"/>
        <end position="21"/>
    </location>
</feature>